<dbReference type="eggNOG" id="COG4585">
    <property type="taxonomic scope" value="Bacteria"/>
</dbReference>
<evidence type="ECO:0000256" key="6">
    <source>
        <dbReference type="ARBA" id="ARBA00022777"/>
    </source>
</evidence>
<evidence type="ECO:0000256" key="5">
    <source>
        <dbReference type="ARBA" id="ARBA00022741"/>
    </source>
</evidence>
<proteinExistence type="predicted"/>
<evidence type="ECO:0000256" key="3">
    <source>
        <dbReference type="ARBA" id="ARBA00022553"/>
    </source>
</evidence>
<feature type="transmembrane region" description="Helical" evidence="9">
    <location>
        <begin position="29"/>
        <end position="57"/>
    </location>
</feature>
<dbReference type="GeneID" id="97502629"/>
<dbReference type="Gene3D" id="3.30.565.10">
    <property type="entry name" value="Histidine kinase-like ATPase, C-terminal domain"/>
    <property type="match status" value="1"/>
</dbReference>
<accession>W4NBU5</accession>
<keyword evidence="8" id="KW-0902">Two-component regulatory system</keyword>
<dbReference type="InterPro" id="IPR050482">
    <property type="entry name" value="Sensor_HK_TwoCompSys"/>
</dbReference>
<dbReference type="EMBL" id="AZMV01000001">
    <property type="protein sequence ID" value="ETY72145.1"/>
    <property type="molecule type" value="Genomic_DNA"/>
</dbReference>
<keyword evidence="7" id="KW-0067">ATP-binding</keyword>
<dbReference type="Proteomes" id="UP000019155">
    <property type="component" value="Unassembled WGS sequence"/>
</dbReference>
<dbReference type="PANTHER" id="PTHR24421">
    <property type="entry name" value="NITRATE/NITRITE SENSOR PROTEIN NARX-RELATED"/>
    <property type="match status" value="1"/>
</dbReference>
<evidence type="ECO:0000256" key="8">
    <source>
        <dbReference type="ARBA" id="ARBA00023012"/>
    </source>
</evidence>
<evidence type="ECO:0000256" key="4">
    <source>
        <dbReference type="ARBA" id="ARBA00022679"/>
    </source>
</evidence>
<keyword evidence="5" id="KW-0547">Nucleotide-binding</keyword>
<evidence type="ECO:0000313" key="11">
    <source>
        <dbReference type="EMBL" id="ETY72145.1"/>
    </source>
</evidence>
<keyword evidence="3" id="KW-0597">Phosphoprotein</keyword>
<dbReference type="GO" id="GO:0046983">
    <property type="term" value="F:protein dimerization activity"/>
    <property type="evidence" value="ECO:0007669"/>
    <property type="project" value="InterPro"/>
</dbReference>
<dbReference type="EC" id="2.7.13.3" evidence="2"/>
<sequence length="388" mass="42217">MRRLIFQGLLMVMGVVLGIAVIGDVPRQLVYAVVLAICCAAVGEYTRFGIAAIAVIVSFSLGAVWYPGMCWLLPVVAVDAAAIRDDGPLRRMARSGMRKCVTLCVRWSWTIPLAGLAIRKNTAGLAWDREWIAVLAMLAMLGFGIGLQLVRFDDLSLQAKRLQDTRRNQIRQLRNRLSESEEDRAASVRSAILSERTRIAREIHDNVGHLLTRAIMQSEASQVVARISGQDAAARGFEDIHATVNEAMTMVRRSVHDLKDRGTDFTAQIGAASQAMGLEVVLDNAIDDAPAAVARCFATTIREALNNTVRHSDAKTVHVTLRDMPALWQLVVQDDGHAISTESHDDGGIGLADIEERARALGGSAVCGPYHGGWRVFVSVPKSKEASS</sequence>
<dbReference type="OrthoDB" id="227596at2"/>
<dbReference type="GO" id="GO:0005524">
    <property type="term" value="F:ATP binding"/>
    <property type="evidence" value="ECO:0007669"/>
    <property type="project" value="UniProtKB-KW"/>
</dbReference>
<keyword evidence="6 11" id="KW-0418">Kinase</keyword>
<feature type="transmembrane region" description="Helical" evidence="9">
    <location>
        <begin position="6"/>
        <end position="22"/>
    </location>
</feature>
<evidence type="ECO:0000256" key="2">
    <source>
        <dbReference type="ARBA" id="ARBA00012438"/>
    </source>
</evidence>
<comment type="caution">
    <text evidence="11">The sequence shown here is derived from an EMBL/GenBank/DDBJ whole genome shotgun (WGS) entry which is preliminary data.</text>
</comment>
<dbReference type="AlphaFoldDB" id="W4NBU5"/>
<keyword evidence="4" id="KW-0808">Transferase</keyword>
<comment type="catalytic activity">
    <reaction evidence="1">
        <text>ATP + protein L-histidine = ADP + protein N-phospho-L-histidine.</text>
        <dbReference type="EC" id="2.7.13.3"/>
    </reaction>
</comment>
<dbReference type="InterPro" id="IPR036890">
    <property type="entry name" value="HATPase_C_sf"/>
</dbReference>
<organism evidence="11 12">
    <name type="scientific">Bifidobacterium moukalabense DSM 27321</name>
    <dbReference type="NCBI Taxonomy" id="1435051"/>
    <lineage>
        <taxon>Bacteria</taxon>
        <taxon>Bacillati</taxon>
        <taxon>Actinomycetota</taxon>
        <taxon>Actinomycetes</taxon>
        <taxon>Bifidobacteriales</taxon>
        <taxon>Bifidobacteriaceae</taxon>
        <taxon>Bifidobacterium</taxon>
    </lineage>
</organism>
<dbReference type="PATRIC" id="fig|1435051.3.peg.149"/>
<evidence type="ECO:0000256" key="9">
    <source>
        <dbReference type="SAM" id="Phobius"/>
    </source>
</evidence>
<keyword evidence="9" id="KW-1133">Transmembrane helix</keyword>
<feature type="domain" description="Signal transduction histidine kinase subgroup 3 dimerisation and phosphoacceptor" evidence="10">
    <location>
        <begin position="195"/>
        <end position="260"/>
    </location>
</feature>
<name>W4NBU5_9BIFI</name>
<protein>
    <recommendedName>
        <fullName evidence="2">histidine kinase</fullName>
        <ecNumber evidence="2">2.7.13.3</ecNumber>
    </recommendedName>
</protein>
<dbReference type="RefSeq" id="WP_034873814.1">
    <property type="nucleotide sequence ID" value="NZ_AZMV01000001.1"/>
</dbReference>
<keyword evidence="12" id="KW-1185">Reference proteome</keyword>
<keyword evidence="9" id="KW-0812">Transmembrane</keyword>
<dbReference type="Gene3D" id="1.20.5.1930">
    <property type="match status" value="1"/>
</dbReference>
<dbReference type="InterPro" id="IPR011712">
    <property type="entry name" value="Sig_transdc_His_kin_sub3_dim/P"/>
</dbReference>
<dbReference type="STRING" id="1435051.BMOU_0156"/>
<dbReference type="GO" id="GO:0000155">
    <property type="term" value="F:phosphorelay sensor kinase activity"/>
    <property type="evidence" value="ECO:0007669"/>
    <property type="project" value="InterPro"/>
</dbReference>
<dbReference type="PANTHER" id="PTHR24421:SF10">
    <property type="entry name" value="NITRATE_NITRITE SENSOR PROTEIN NARQ"/>
    <property type="match status" value="1"/>
</dbReference>
<feature type="transmembrane region" description="Helical" evidence="9">
    <location>
        <begin position="131"/>
        <end position="150"/>
    </location>
</feature>
<evidence type="ECO:0000259" key="10">
    <source>
        <dbReference type="Pfam" id="PF07730"/>
    </source>
</evidence>
<evidence type="ECO:0000313" key="12">
    <source>
        <dbReference type="Proteomes" id="UP000019155"/>
    </source>
</evidence>
<dbReference type="SUPFAM" id="SSF55874">
    <property type="entry name" value="ATPase domain of HSP90 chaperone/DNA topoisomerase II/histidine kinase"/>
    <property type="match status" value="1"/>
</dbReference>
<dbReference type="GO" id="GO:0016020">
    <property type="term" value="C:membrane"/>
    <property type="evidence" value="ECO:0007669"/>
    <property type="project" value="InterPro"/>
</dbReference>
<reference evidence="11 12" key="1">
    <citation type="journal article" date="2014" name="Genome Announc.">
        <title>The Genome Sequence of Bifidobacterium moukalabense DSM 27321 Highlights the Close Phylogenetic Relatedness with the Bifidobacterium dentium Taxon.</title>
        <authorList>
            <person name="Lugli G.A."/>
            <person name="Duranti S."/>
            <person name="Milani C."/>
            <person name="Turroni F."/>
            <person name="Viappiani A."/>
            <person name="Mangifesta M."/>
            <person name="van Sinderen D."/>
            <person name="Ventura M."/>
        </authorList>
    </citation>
    <scope>NUCLEOTIDE SEQUENCE [LARGE SCALE GENOMIC DNA]</scope>
    <source>
        <strain evidence="11 12">DSM 27321</strain>
    </source>
</reference>
<dbReference type="CDD" id="cd16917">
    <property type="entry name" value="HATPase_UhpB-NarQ-NarX-like"/>
    <property type="match status" value="1"/>
</dbReference>
<evidence type="ECO:0000256" key="1">
    <source>
        <dbReference type="ARBA" id="ARBA00000085"/>
    </source>
</evidence>
<gene>
    <name evidence="11" type="ORF">BMOU_0156</name>
</gene>
<feature type="transmembrane region" description="Helical" evidence="9">
    <location>
        <begin position="63"/>
        <end position="82"/>
    </location>
</feature>
<evidence type="ECO:0000256" key="7">
    <source>
        <dbReference type="ARBA" id="ARBA00022840"/>
    </source>
</evidence>
<dbReference type="Pfam" id="PF07730">
    <property type="entry name" value="HisKA_3"/>
    <property type="match status" value="1"/>
</dbReference>
<keyword evidence="9" id="KW-0472">Membrane</keyword>